<dbReference type="AlphaFoldDB" id="A0A1C4X103"/>
<protein>
    <submittedName>
        <fullName evidence="2">Uncharacterized protein</fullName>
    </submittedName>
</protein>
<organism evidence="2 3">
    <name type="scientific">Micromonospora carbonacea</name>
    <dbReference type="NCBI Taxonomy" id="47853"/>
    <lineage>
        <taxon>Bacteria</taxon>
        <taxon>Bacillati</taxon>
        <taxon>Actinomycetota</taxon>
        <taxon>Actinomycetes</taxon>
        <taxon>Micromonosporales</taxon>
        <taxon>Micromonosporaceae</taxon>
        <taxon>Micromonospora</taxon>
    </lineage>
</organism>
<keyword evidence="3" id="KW-1185">Reference proteome</keyword>
<evidence type="ECO:0000313" key="2">
    <source>
        <dbReference type="EMBL" id="SCF02143.1"/>
    </source>
</evidence>
<sequence>MAILSELYAEVRAMVRWALRRPPEPPPPAGTGQRIQAAEQAAARRQILADAQAETAPLHCQPTQIIPTVPMTLGHETGYGTRTHG</sequence>
<dbReference type="RefSeq" id="WP_074474213.1">
    <property type="nucleotide sequence ID" value="NZ_FMCT01000004.1"/>
</dbReference>
<accession>A0A1C4X103</accession>
<name>A0A1C4X103_9ACTN</name>
<evidence type="ECO:0000313" key="3">
    <source>
        <dbReference type="Proteomes" id="UP000183585"/>
    </source>
</evidence>
<proteinExistence type="predicted"/>
<feature type="compositionally biased region" description="Low complexity" evidence="1">
    <location>
        <begin position="33"/>
        <end position="43"/>
    </location>
</feature>
<dbReference type="EMBL" id="FMCT01000004">
    <property type="protein sequence ID" value="SCF02143.1"/>
    <property type="molecule type" value="Genomic_DNA"/>
</dbReference>
<reference evidence="3" key="1">
    <citation type="submission" date="2016-06" db="EMBL/GenBank/DDBJ databases">
        <authorList>
            <person name="Varghese N."/>
            <person name="Submissions Spin"/>
        </authorList>
    </citation>
    <scope>NUCLEOTIDE SEQUENCE [LARGE SCALE GENOMIC DNA]</scope>
    <source>
        <strain evidence="3">DSM 43168</strain>
    </source>
</reference>
<evidence type="ECO:0000256" key="1">
    <source>
        <dbReference type="SAM" id="MobiDB-lite"/>
    </source>
</evidence>
<dbReference type="Proteomes" id="UP000183585">
    <property type="component" value="Unassembled WGS sequence"/>
</dbReference>
<gene>
    <name evidence="2" type="ORF">GA0070563_104156</name>
</gene>
<feature type="region of interest" description="Disordered" evidence="1">
    <location>
        <begin position="20"/>
        <end position="43"/>
    </location>
</feature>